<reference evidence="2 3" key="2">
    <citation type="journal article" date="2012" name="Int. J. Syst. Evol. Microbiol.">
        <title>Vibrio caribbeanicus sp. nov., isolated from the marine sponge Scleritoderma cyanea.</title>
        <authorList>
            <person name="Hoffmann M."/>
            <person name="Monday S.R."/>
            <person name="Allard M.W."/>
            <person name="Strain E.A."/>
            <person name="Whittaker P."/>
            <person name="Naum M."/>
            <person name="McCarthy P.J."/>
            <person name="Lopez J.V."/>
            <person name="Fischer M."/>
            <person name="Brown E.W."/>
        </authorList>
    </citation>
    <scope>NUCLEOTIDE SEQUENCE [LARGE SCALE GENOMIC DNA]</scope>
    <source>
        <strain evidence="2 3">ATCC 19109</strain>
    </source>
</reference>
<dbReference type="HOGENOM" id="CLU_563762_0_0_6"/>
<dbReference type="InterPro" id="IPR046067">
    <property type="entry name" value="DUF6025"/>
</dbReference>
<evidence type="ECO:0000313" key="2">
    <source>
        <dbReference type="EMBL" id="EGU56486.1"/>
    </source>
</evidence>
<reference evidence="1 4" key="3">
    <citation type="submission" date="2014-08" db="EMBL/GenBank/DDBJ databases">
        <title>First Complete Genome Sequence of the Shellfish Pathogen Vibrio tubiashii.</title>
        <authorList>
            <person name="Richards G.P."/>
            <person name="Needleman D.S."/>
            <person name="Watson M.A."/>
            <person name="Bono J.L."/>
        </authorList>
    </citation>
    <scope>NUCLEOTIDE SEQUENCE [LARGE SCALE GENOMIC DNA]</scope>
    <source>
        <strain evidence="1 4">ATCC 19109</strain>
        <plasmid evidence="1">p251</plasmid>
        <plasmid evidence="4">Plasmid p251</plasmid>
    </source>
</reference>
<sequence>MQSCLNEESALLKALGLIGHESWQLDPEQLESLMSGEKHYAFLHLGYAKTPMSKVLESISSSSISPPRSGHMGNWGDIVVGRSGAMDFNYFICLGGYGHPSIFCFNQTETKALDGGDTVYVPGSLVKQGKQSMLELYAWDGQQFALCDRTSPRFVPFLKAKSEQGLKPLTSLLTHQLREQLGTFELEVDLLAKHRERLSAWIEALIRAALTSNNPARLLQDLVGHAATLSGDIERAKFSLEGNSIVMNGIEYSPEDFADLIWAPIIAVNEPQHFFSNMEKWPVKLPIISHLLVAVFSALCRSHFVCNTNRGDFGPTIHFHWGARAMGGFPPARKGYFAEKSTAKSLRHIMAIIDDVSAEPISLVYVVMPAPVFMLCPTNLKSNDAQVLEGLFSHIFTNFDPLECSESLGKKLNALVHEWLQRNGQDLSSYFTRRFNGWPGLLDVDSADLDVSDHLLSKSWQALTIEQLCIVVGTFHEYYGRNDD</sequence>
<evidence type="ECO:0000313" key="3">
    <source>
        <dbReference type="Proteomes" id="UP000003836"/>
    </source>
</evidence>
<dbReference type="Proteomes" id="UP000030071">
    <property type="component" value="Plasmid p251"/>
</dbReference>
<organism evidence="1 4">
    <name type="scientific">Vibrio tubiashii ATCC 19109</name>
    <dbReference type="NCBI Taxonomy" id="1051646"/>
    <lineage>
        <taxon>Bacteria</taxon>
        <taxon>Pseudomonadati</taxon>
        <taxon>Pseudomonadota</taxon>
        <taxon>Gammaproteobacteria</taxon>
        <taxon>Vibrionales</taxon>
        <taxon>Vibrionaceae</taxon>
        <taxon>Vibrio</taxon>
        <taxon>Vibrio oreintalis group</taxon>
    </lineage>
</organism>
<dbReference type="GeneID" id="23447806"/>
<dbReference type="Pfam" id="PF19490">
    <property type="entry name" value="DUF6025"/>
    <property type="match status" value="1"/>
</dbReference>
<dbReference type="eggNOG" id="ENOG5033Q6G">
    <property type="taxonomic scope" value="Bacteria"/>
</dbReference>
<name>F9T3X1_9VIBR</name>
<dbReference type="AlphaFoldDB" id="F9T3X1"/>
<dbReference type="EMBL" id="CP009356">
    <property type="protein sequence ID" value="AIW17161.1"/>
    <property type="molecule type" value="Genomic_DNA"/>
</dbReference>
<keyword evidence="1" id="KW-0614">Plasmid</keyword>
<protein>
    <submittedName>
        <fullName evidence="1">Uncharacterized protein</fullName>
    </submittedName>
</protein>
<geneLocation type="plasmid" evidence="1 4">
    <name>p251</name>
</geneLocation>
<dbReference type="KEGG" id="vtu:IX91_24085"/>
<proteinExistence type="predicted"/>
<evidence type="ECO:0000313" key="4">
    <source>
        <dbReference type="Proteomes" id="UP000030071"/>
    </source>
</evidence>
<dbReference type="PATRIC" id="fig|1051646.9.peg.4902"/>
<evidence type="ECO:0000313" key="1">
    <source>
        <dbReference type="EMBL" id="AIW17161.1"/>
    </source>
</evidence>
<reference evidence="2" key="1">
    <citation type="submission" date="2011-08" db="EMBL/GenBank/DDBJ databases">
        <authorList>
            <person name="Hoffman M."/>
            <person name="Strain E.A."/>
            <person name="Brown E."/>
            <person name="Allard M.W."/>
        </authorList>
    </citation>
    <scope>NUCLEOTIDE SEQUENCE</scope>
    <source>
        <strain evidence="2">ATCC 19109</strain>
    </source>
</reference>
<keyword evidence="3" id="KW-1185">Reference proteome</keyword>
<dbReference type="Proteomes" id="UP000003836">
    <property type="component" value="Unassembled WGS sequence"/>
</dbReference>
<dbReference type="RefSeq" id="WP_004744204.1">
    <property type="nucleotide sequence ID" value="NZ_AFWI01000112.1"/>
</dbReference>
<gene>
    <name evidence="1" type="ORF">IX91_24085</name>
    <name evidence="2" type="ORF">VITU9109_17368</name>
</gene>
<dbReference type="EMBL" id="AFWI01000112">
    <property type="protein sequence ID" value="EGU56486.1"/>
    <property type="molecule type" value="Genomic_DNA"/>
</dbReference>
<accession>F9T3X1</accession>